<accession>A0ABT3BLB4</accession>
<feature type="compositionally biased region" description="Polar residues" evidence="1">
    <location>
        <begin position="79"/>
        <end position="89"/>
    </location>
</feature>
<proteinExistence type="predicted"/>
<dbReference type="Proteomes" id="UP001208690">
    <property type="component" value="Unassembled WGS sequence"/>
</dbReference>
<organism evidence="2 3">
    <name type="scientific">Roseobacter sinensis</name>
    <dbReference type="NCBI Taxonomy" id="2931391"/>
    <lineage>
        <taxon>Bacteria</taxon>
        <taxon>Pseudomonadati</taxon>
        <taxon>Pseudomonadota</taxon>
        <taxon>Alphaproteobacteria</taxon>
        <taxon>Rhodobacterales</taxon>
        <taxon>Roseobacteraceae</taxon>
        <taxon>Roseobacter</taxon>
    </lineage>
</organism>
<feature type="non-terminal residue" evidence="2">
    <location>
        <position position="1"/>
    </location>
</feature>
<feature type="region of interest" description="Disordered" evidence="1">
    <location>
        <begin position="68"/>
        <end position="89"/>
    </location>
</feature>
<evidence type="ECO:0000256" key="1">
    <source>
        <dbReference type="SAM" id="MobiDB-lite"/>
    </source>
</evidence>
<sequence>FGVDASLILANANQTRGIDSKEGLPPDLTTRVVEEYLETLDDAAFGASTDPAGFCNRTGRTMISCAWRRSGGSQERRSPQSACATSNQY</sequence>
<keyword evidence="3" id="KW-1185">Reference proteome</keyword>
<reference evidence="2 3" key="1">
    <citation type="submission" date="2022-04" db="EMBL/GenBank/DDBJ databases">
        <title>Roseobacter sp. WL0113 is a bacterium isolated from neritic sediment.</title>
        <authorList>
            <person name="Wang L."/>
            <person name="He W."/>
            <person name="Zhang D.-F."/>
        </authorList>
    </citation>
    <scope>NUCLEOTIDE SEQUENCE [LARGE SCALE GENOMIC DNA]</scope>
    <source>
        <strain evidence="2 3">WL0113</strain>
    </source>
</reference>
<gene>
    <name evidence="2" type="ORF">MUB52_23295</name>
</gene>
<dbReference type="EMBL" id="JALIEB010000041">
    <property type="protein sequence ID" value="MCV3274366.1"/>
    <property type="molecule type" value="Genomic_DNA"/>
</dbReference>
<protein>
    <submittedName>
        <fullName evidence="2">Uncharacterized protein</fullName>
    </submittedName>
</protein>
<name>A0ABT3BLB4_9RHOB</name>
<comment type="caution">
    <text evidence="2">The sequence shown here is derived from an EMBL/GenBank/DDBJ whole genome shotgun (WGS) entry which is preliminary data.</text>
</comment>
<evidence type="ECO:0000313" key="3">
    <source>
        <dbReference type="Proteomes" id="UP001208690"/>
    </source>
</evidence>
<evidence type="ECO:0000313" key="2">
    <source>
        <dbReference type="EMBL" id="MCV3274366.1"/>
    </source>
</evidence>